<dbReference type="Proteomes" id="UP000306196">
    <property type="component" value="Unassembled WGS sequence"/>
</dbReference>
<evidence type="ECO:0000256" key="4">
    <source>
        <dbReference type="SAM" id="MobiDB-lite"/>
    </source>
</evidence>
<keyword evidence="6" id="KW-0378">Hydrolase</keyword>
<name>A0A5R8KJK5_9BACT</name>
<feature type="domain" description="Type I restriction modification DNA specificity" evidence="5">
    <location>
        <begin position="87"/>
        <end position="245"/>
    </location>
</feature>
<dbReference type="GO" id="GO:0003677">
    <property type="term" value="F:DNA binding"/>
    <property type="evidence" value="ECO:0007669"/>
    <property type="project" value="UniProtKB-KW"/>
</dbReference>
<dbReference type="OrthoDB" id="190342at2"/>
<dbReference type="AlphaFoldDB" id="A0A5R8KJK5"/>
<dbReference type="Pfam" id="PF01420">
    <property type="entry name" value="Methylase_S"/>
    <property type="match status" value="2"/>
</dbReference>
<dbReference type="CDD" id="cd17262">
    <property type="entry name" value="RMtype1_S_Aco12261I-TRD2-CR2"/>
    <property type="match status" value="1"/>
</dbReference>
<keyword evidence="6" id="KW-0255">Endonuclease</keyword>
<dbReference type="InterPro" id="IPR044946">
    <property type="entry name" value="Restrct_endonuc_typeI_TRD_sf"/>
</dbReference>
<dbReference type="PANTHER" id="PTHR43140:SF1">
    <property type="entry name" value="TYPE I RESTRICTION ENZYME ECOKI SPECIFICITY SUBUNIT"/>
    <property type="match status" value="1"/>
</dbReference>
<dbReference type="SUPFAM" id="SSF116734">
    <property type="entry name" value="DNA methylase specificity domain"/>
    <property type="match status" value="2"/>
</dbReference>
<keyword evidence="6" id="KW-0540">Nuclease</keyword>
<dbReference type="Gene3D" id="3.90.220.20">
    <property type="entry name" value="DNA methylase specificity domains"/>
    <property type="match status" value="2"/>
</dbReference>
<evidence type="ECO:0000313" key="7">
    <source>
        <dbReference type="Proteomes" id="UP000306196"/>
    </source>
</evidence>
<dbReference type="RefSeq" id="WP_138084826.1">
    <property type="nucleotide sequence ID" value="NZ_VAUV01000002.1"/>
</dbReference>
<evidence type="ECO:0000313" key="6">
    <source>
        <dbReference type="EMBL" id="TLD72472.1"/>
    </source>
</evidence>
<dbReference type="GO" id="GO:0004519">
    <property type="term" value="F:endonuclease activity"/>
    <property type="evidence" value="ECO:0007669"/>
    <property type="project" value="UniProtKB-KW"/>
</dbReference>
<feature type="region of interest" description="Disordered" evidence="4">
    <location>
        <begin position="531"/>
        <end position="554"/>
    </location>
</feature>
<proteinExistence type="inferred from homology"/>
<organism evidence="6 7">
    <name type="scientific">Phragmitibacter flavus</name>
    <dbReference type="NCBI Taxonomy" id="2576071"/>
    <lineage>
        <taxon>Bacteria</taxon>
        <taxon>Pseudomonadati</taxon>
        <taxon>Verrucomicrobiota</taxon>
        <taxon>Verrucomicrobiia</taxon>
        <taxon>Verrucomicrobiales</taxon>
        <taxon>Verrucomicrobiaceae</taxon>
        <taxon>Phragmitibacter</taxon>
    </lineage>
</organism>
<dbReference type="InterPro" id="IPR051212">
    <property type="entry name" value="Type-I_RE_S_subunit"/>
</dbReference>
<reference evidence="6 7" key="1">
    <citation type="submission" date="2019-05" db="EMBL/GenBank/DDBJ databases">
        <title>Verrucobacter flavum gen. nov., sp. nov. a new member of the family Verrucomicrobiaceae.</title>
        <authorList>
            <person name="Szuroczki S."/>
            <person name="Abbaszade G."/>
            <person name="Szabo A."/>
            <person name="Felfoldi T."/>
            <person name="Schumann P."/>
            <person name="Boka K."/>
            <person name="Keki Z."/>
            <person name="Toumi M."/>
            <person name="Toth E."/>
        </authorList>
    </citation>
    <scope>NUCLEOTIDE SEQUENCE [LARGE SCALE GENOMIC DNA]</scope>
    <source>
        <strain evidence="6 7">MG-N-17</strain>
    </source>
</reference>
<keyword evidence="3" id="KW-0238">DNA-binding</keyword>
<evidence type="ECO:0000259" key="5">
    <source>
        <dbReference type="Pfam" id="PF01420"/>
    </source>
</evidence>
<comment type="caution">
    <text evidence="6">The sequence shown here is derived from an EMBL/GenBank/DDBJ whole genome shotgun (WGS) entry which is preliminary data.</text>
</comment>
<comment type="similarity">
    <text evidence="1">Belongs to the type-I restriction system S methylase family.</text>
</comment>
<evidence type="ECO:0000256" key="2">
    <source>
        <dbReference type="ARBA" id="ARBA00022747"/>
    </source>
</evidence>
<evidence type="ECO:0000256" key="3">
    <source>
        <dbReference type="ARBA" id="ARBA00023125"/>
    </source>
</evidence>
<keyword evidence="2" id="KW-0680">Restriction system</keyword>
<protein>
    <submittedName>
        <fullName evidence="6">Restriction endonuclease subunit S</fullName>
    </submittedName>
</protein>
<feature type="domain" description="Type I restriction modification DNA specificity" evidence="5">
    <location>
        <begin position="352"/>
        <end position="509"/>
    </location>
</feature>
<gene>
    <name evidence="6" type="ORF">FEM03_03715</name>
</gene>
<dbReference type="EMBL" id="VAUV01000002">
    <property type="protein sequence ID" value="TLD72472.1"/>
    <property type="molecule type" value="Genomic_DNA"/>
</dbReference>
<dbReference type="PANTHER" id="PTHR43140">
    <property type="entry name" value="TYPE-1 RESTRICTION ENZYME ECOKI SPECIFICITY PROTEIN"/>
    <property type="match status" value="1"/>
</dbReference>
<sequence>MKLETFFNKFDQFADAPNAVVKMRELVRHLAVTGTLVEQDESDESALALLDKIAAYKTALSKKGKLRGPTTVSPMSTDTNTRVLPLSWTWVRFGEIMVNRDGERIPVSKEERTTKAKTYDYYGASGVIDKIDGYLFDKPLLLIGEDGANLINRSTPIAFMARGLYWVNNHAHVLDGISEDFLRYIELHINAINLEPYVTGSAQPKMNQAKMNSIPIALPPLAEQKRIVAKVDELMALCDRLEALQEERETRHATLARASLARFAEAPTPANLDWIFHPSYPIPPADLRKAILTLAVQGKLVPQDPNDEPAELALQTCGVDTQRWVVARTEKRQDVPSSWTWLRFAGVGEQRLGKMLDVQKNRGVSKPYLRNTNVQWMRFELDDIKEMRVEEREEDELRLKHGDLLICEGGEPGRCAIWRDDAPEMYFQKALHRVRPCDEILSEFLALNLQIDCRNEVLAGYFTGATIKHLTGRSLRAYPIPIPPLAEQRRIVAKVEQLMALVDALETQLAASRATAANLLSALVAELTGTTNHSSVTPSSTSSTGKRGRPRKSS</sequence>
<dbReference type="CDD" id="cd17253">
    <property type="entry name" value="RMtype1_S_Eco933I-TRD2-CR2_like"/>
    <property type="match status" value="1"/>
</dbReference>
<evidence type="ECO:0000256" key="1">
    <source>
        <dbReference type="ARBA" id="ARBA00010923"/>
    </source>
</evidence>
<keyword evidence="7" id="KW-1185">Reference proteome</keyword>
<dbReference type="GO" id="GO:0009307">
    <property type="term" value="P:DNA restriction-modification system"/>
    <property type="evidence" value="ECO:0007669"/>
    <property type="project" value="UniProtKB-KW"/>
</dbReference>
<accession>A0A5R8KJK5</accession>
<dbReference type="InterPro" id="IPR000055">
    <property type="entry name" value="Restrct_endonuc_typeI_TRD"/>
</dbReference>
<feature type="compositionally biased region" description="Low complexity" evidence="4">
    <location>
        <begin position="531"/>
        <end position="544"/>
    </location>
</feature>